<feature type="compositionally biased region" description="Low complexity" evidence="1">
    <location>
        <begin position="1569"/>
        <end position="1596"/>
    </location>
</feature>
<dbReference type="EnsemblMetazoa" id="AALFPA23_015840.R23079">
    <property type="protein sequence ID" value="AALFPA23_015840.P23079"/>
    <property type="gene ID" value="AALFPA23_015840"/>
</dbReference>
<organism evidence="4 5">
    <name type="scientific">Aedes albopictus</name>
    <name type="common">Asian tiger mosquito</name>
    <name type="synonym">Stegomyia albopicta</name>
    <dbReference type="NCBI Taxonomy" id="7160"/>
    <lineage>
        <taxon>Eukaryota</taxon>
        <taxon>Metazoa</taxon>
        <taxon>Ecdysozoa</taxon>
        <taxon>Arthropoda</taxon>
        <taxon>Hexapoda</taxon>
        <taxon>Insecta</taxon>
        <taxon>Pterygota</taxon>
        <taxon>Neoptera</taxon>
        <taxon>Endopterygota</taxon>
        <taxon>Diptera</taxon>
        <taxon>Nematocera</taxon>
        <taxon>Culicoidea</taxon>
        <taxon>Culicidae</taxon>
        <taxon>Culicinae</taxon>
        <taxon>Aedini</taxon>
        <taxon>Aedes</taxon>
        <taxon>Stegomyia</taxon>
    </lineage>
</organism>
<feature type="compositionally biased region" description="Acidic residues" evidence="1">
    <location>
        <begin position="1371"/>
        <end position="1384"/>
    </location>
</feature>
<protein>
    <recommendedName>
        <fullName evidence="6">Guanine nucleotide exchange factor</fullName>
    </recommendedName>
</protein>
<dbReference type="PROSITE" id="PS50010">
    <property type="entry name" value="DH_2"/>
    <property type="match status" value="1"/>
</dbReference>
<feature type="domain" description="DH" evidence="2">
    <location>
        <begin position="380"/>
        <end position="563"/>
    </location>
</feature>
<dbReference type="Pfam" id="PF00595">
    <property type="entry name" value="PDZ"/>
    <property type="match status" value="1"/>
</dbReference>
<feature type="compositionally biased region" description="Polar residues" evidence="1">
    <location>
        <begin position="180"/>
        <end position="190"/>
    </location>
</feature>
<dbReference type="InterPro" id="IPR001478">
    <property type="entry name" value="PDZ"/>
</dbReference>
<evidence type="ECO:0000313" key="5">
    <source>
        <dbReference type="Proteomes" id="UP000069940"/>
    </source>
</evidence>
<feature type="compositionally biased region" description="Low complexity" evidence="1">
    <location>
        <begin position="960"/>
        <end position="983"/>
    </location>
</feature>
<feature type="region of interest" description="Disordered" evidence="1">
    <location>
        <begin position="1698"/>
        <end position="1756"/>
    </location>
</feature>
<proteinExistence type="predicted"/>
<feature type="compositionally biased region" description="Polar residues" evidence="1">
    <location>
        <begin position="1597"/>
        <end position="1621"/>
    </location>
</feature>
<dbReference type="Gene3D" id="1.20.900.10">
    <property type="entry name" value="Dbl homology (DH) domain"/>
    <property type="match status" value="1"/>
</dbReference>
<evidence type="ECO:0000259" key="3">
    <source>
        <dbReference type="PROSITE" id="PS50106"/>
    </source>
</evidence>
<reference evidence="4" key="2">
    <citation type="submission" date="2025-05" db="UniProtKB">
        <authorList>
            <consortium name="EnsemblMetazoa"/>
        </authorList>
    </citation>
    <scope>IDENTIFICATION</scope>
    <source>
        <strain evidence="4">Foshan</strain>
    </source>
</reference>
<dbReference type="SUPFAM" id="SSF50729">
    <property type="entry name" value="PH domain-like"/>
    <property type="match status" value="1"/>
</dbReference>
<dbReference type="PANTHER" id="PTHR46848">
    <property type="entry name" value="REGULATOR OF G-PROTEIN SIGNALING 3"/>
    <property type="match status" value="1"/>
</dbReference>
<dbReference type="GeneID" id="109414805"/>
<feature type="domain" description="PDZ" evidence="3">
    <location>
        <begin position="200"/>
        <end position="278"/>
    </location>
</feature>
<feature type="region of interest" description="Disordered" evidence="1">
    <location>
        <begin position="1569"/>
        <end position="1639"/>
    </location>
</feature>
<dbReference type="PANTHER" id="PTHR46848:SF1">
    <property type="entry name" value="REGULATOR OF G-PROTEIN SIGNALING 3"/>
    <property type="match status" value="1"/>
</dbReference>
<accession>A0ABM1Z7N7</accession>
<dbReference type="Pfam" id="PF00621">
    <property type="entry name" value="RhoGEF"/>
    <property type="match status" value="1"/>
</dbReference>
<dbReference type="InterPro" id="IPR035899">
    <property type="entry name" value="DBL_dom_sf"/>
</dbReference>
<evidence type="ECO:0008006" key="6">
    <source>
        <dbReference type="Google" id="ProtNLM"/>
    </source>
</evidence>
<feature type="region of interest" description="Disordered" evidence="1">
    <location>
        <begin position="1163"/>
        <end position="1192"/>
    </location>
</feature>
<feature type="region of interest" description="Disordered" evidence="1">
    <location>
        <begin position="960"/>
        <end position="994"/>
    </location>
</feature>
<feature type="compositionally biased region" description="Acidic residues" evidence="1">
    <location>
        <begin position="1274"/>
        <end position="1291"/>
    </location>
</feature>
<feature type="compositionally biased region" description="Basic and acidic residues" evidence="1">
    <location>
        <begin position="1724"/>
        <end position="1736"/>
    </location>
</feature>
<feature type="compositionally biased region" description="Polar residues" evidence="1">
    <location>
        <begin position="1713"/>
        <end position="1722"/>
    </location>
</feature>
<dbReference type="SMART" id="SM00228">
    <property type="entry name" value="PDZ"/>
    <property type="match status" value="1"/>
</dbReference>
<reference evidence="5" key="1">
    <citation type="journal article" date="2015" name="Proc. Natl. Acad. Sci. U.S.A.">
        <title>Genome sequence of the Asian Tiger mosquito, Aedes albopictus, reveals insights into its biology, genetics, and evolution.</title>
        <authorList>
            <person name="Chen X.G."/>
            <person name="Jiang X."/>
            <person name="Gu J."/>
            <person name="Xu M."/>
            <person name="Wu Y."/>
            <person name="Deng Y."/>
            <person name="Zhang C."/>
            <person name="Bonizzoni M."/>
            <person name="Dermauw W."/>
            <person name="Vontas J."/>
            <person name="Armbruster P."/>
            <person name="Huang X."/>
            <person name="Yang Y."/>
            <person name="Zhang H."/>
            <person name="He W."/>
            <person name="Peng H."/>
            <person name="Liu Y."/>
            <person name="Wu K."/>
            <person name="Chen J."/>
            <person name="Lirakis M."/>
            <person name="Topalis P."/>
            <person name="Van Leeuwen T."/>
            <person name="Hall A.B."/>
            <person name="Jiang X."/>
            <person name="Thorpe C."/>
            <person name="Mueller R.L."/>
            <person name="Sun C."/>
            <person name="Waterhouse R.M."/>
            <person name="Yan G."/>
            <person name="Tu Z.J."/>
            <person name="Fang X."/>
            <person name="James A.A."/>
        </authorList>
    </citation>
    <scope>NUCLEOTIDE SEQUENCE [LARGE SCALE GENOMIC DNA]</scope>
    <source>
        <strain evidence="5">Foshan</strain>
    </source>
</reference>
<dbReference type="PROSITE" id="PS50106">
    <property type="entry name" value="PDZ"/>
    <property type="match status" value="1"/>
</dbReference>
<keyword evidence="5" id="KW-1185">Reference proteome</keyword>
<dbReference type="SUPFAM" id="SSF50156">
    <property type="entry name" value="PDZ domain-like"/>
    <property type="match status" value="1"/>
</dbReference>
<dbReference type="Proteomes" id="UP000069940">
    <property type="component" value="Unassembled WGS sequence"/>
</dbReference>
<feature type="region of interest" description="Disordered" evidence="1">
    <location>
        <begin position="881"/>
        <end position="911"/>
    </location>
</feature>
<feature type="compositionally biased region" description="Basic and acidic residues" evidence="1">
    <location>
        <begin position="1385"/>
        <end position="1395"/>
    </location>
</feature>
<dbReference type="InterPro" id="IPR036034">
    <property type="entry name" value="PDZ_sf"/>
</dbReference>
<dbReference type="InterPro" id="IPR011993">
    <property type="entry name" value="PH-like_dom_sf"/>
</dbReference>
<feature type="compositionally biased region" description="Polar residues" evidence="1">
    <location>
        <begin position="1414"/>
        <end position="1428"/>
    </location>
</feature>
<feature type="region of interest" description="Disordered" evidence="1">
    <location>
        <begin position="1371"/>
        <end position="1446"/>
    </location>
</feature>
<feature type="region of interest" description="Disordered" evidence="1">
    <location>
        <begin position="171"/>
        <end position="197"/>
    </location>
</feature>
<sequence length="1756" mass="194940">MSHARRAIEYRPRQIFSSIVSQFCSRKVPFFRVSSGVLFKSKKVLLEGKFSTLEAFFTAENLSNRPFYRRSELLECMTFPLQAVSPKELNGSSNVLPQSCLTNPSPPKADMCENSQSSVDDIVSVEETVGLVNTAASGLPEPISLSKKALHQRDADENLFLRFLELDPPLETAGAVPSTPRRSSISSNKPNPGRTPFTITKRLTRIGDKGFGFSIVWTHPPRVEKVESGLSAEKAGILPGDYVVFVDKHNVVTMPELDVLNLIKTQGSTLLLEIFRRPQRPSNGLRPGSAGTTCNSNMLNFAPFTAQVQFHQQQQQQLQQQQQQLQQLHDEEPSLKPSVAPARSSTACSNISIETAKRKLNLPQVTFSKESILQQFPDDHRRKFLYQLISREQHFVTAINFGIDRFVNPLRERKDLISPNDHKTLFQNIDELSRISEDILEQIIQDETEPQIHFASRVYLSKCTALCAAYKKYCNGLKKADCVLVNKSRNSSCDFMRFITEPPVPRKRPDLTTFIHRPLQHFREILKLVQMIASHCRVDSEEHNNFNSIINELQLAYREITVGGGLMEPIGEGRPLLTLQDLEARMVFTKCKPFQLASHGRQWIFGGDLSRVEGRSVKPYWTLLFSDILLFAKVSRDRVLFITEEPIALSTITDSCFNIRKKNTEFRITTDPNGRQIESPTVHCAPDLTRTPKRNSKKRCIVLRAPSTELKAVWQNLLTRQIFLVNATLGSTPLSSPLDSPDILQTLVPIGDIGTAAASMASVKVPSLDSIHLKNQQSRSSKVPKQVEEMIDEKCRNLNKTGVPKGSALHLAQWMKGQLDKQVVESDPIDSDPEAAIEEWSVEQVTNRSKELKLVDTDGNVCKAINGTGSNLKLTEAHLEDSSTYDGDDDNRSVSKSTTSDSQITVRSSPLSNKVDTISVCRQCHKNCKSRMNSPSSNSLTVQHSQTSSIRCCVSSSTTTSSLHKNANSNSSISSTSTLTMQSKSPTKVEETHVTSVYPDTPDSAHKASHKHSPPAALSLNNYKTKCQTPCHCKCTPKDFEKTTISPDEVLHERVKILKNVNEVNANTGSPKLNGHHITTHELRTSRCDSNKCDSNDNNNIEDWSLMLIGLAQINPAASLVHLDPFEAVPTISVVPPTPDALNSNNNRQPMSLNWSDSNRLQLGMINEDNGPDNDEYSPDNSPEDEVAEPPYRALNTGMKRYGTMSSLERVPSDETDKTYNSSEEDSENDIKIVTKEVYDDNAQTFMNWTARAGSFIEESRAFIDRYLGRGTTADEEEHKEDVDAEEDIVEGETSVTSGEEVWGTPTSGGENDDLQIFGSIEQTHSSPTKSSSSYTGDDDTELMMDELLMAPPMTASAVRGLLPRRKLEPLFEEESESYEESDDDSKPLSGRDKQGQAVERNPPDYVDLRGSTESDSVSTTPLSTPQLETRETVKTTTPDESYGSVADKCSASVQLPSIGMPSASGIDRFGASSGAAPILTLPPPPSTAPPPHLYGLSPRLEMRLALNHDILGDEDLISYSPAPDLTSILGQDLSTYHRMSGKDIIMNRIISRVNSYNSIPVALAKHTATTSSTANHNSNQPTRPSSSNSISPSTSACQSLKNGTSSSYQQNNSKMDTPTPSRRKAQDPATWNSFGSVDREEKTLSDLERLARREKVYCMTQLNQNGSHLKHTASFNKSRTSKLFNFLSRRNSENTLHGFFGSSRDSGDDVPTSHSDSSRMNSPRKENDKSLDRRFWKQLSKRRRGSLTEVTANGP</sequence>
<feature type="compositionally biased region" description="Acidic residues" evidence="1">
    <location>
        <begin position="1170"/>
        <end position="1188"/>
    </location>
</feature>
<feature type="compositionally biased region" description="Polar residues" evidence="1">
    <location>
        <begin position="894"/>
        <end position="911"/>
    </location>
</feature>
<dbReference type="RefSeq" id="XP_062698184.1">
    <property type="nucleotide sequence ID" value="XM_062842200.1"/>
</dbReference>
<dbReference type="Gene3D" id="2.30.42.10">
    <property type="match status" value="1"/>
</dbReference>
<evidence type="ECO:0000259" key="2">
    <source>
        <dbReference type="PROSITE" id="PS50010"/>
    </source>
</evidence>
<dbReference type="InterPro" id="IPR000219">
    <property type="entry name" value="DH_dom"/>
</dbReference>
<dbReference type="SUPFAM" id="SSF48065">
    <property type="entry name" value="DBL homology domain (DH-domain)"/>
    <property type="match status" value="1"/>
</dbReference>
<name>A0ABM1Z7N7_AEDAL</name>
<dbReference type="Gene3D" id="2.30.29.30">
    <property type="entry name" value="Pleckstrin-homology domain (PH domain)/Phosphotyrosine-binding domain (PTB)"/>
    <property type="match status" value="1"/>
</dbReference>
<evidence type="ECO:0000313" key="4">
    <source>
        <dbReference type="EnsemblMetazoa" id="AALFPA23_015840.P23079"/>
    </source>
</evidence>
<feature type="region of interest" description="Disordered" evidence="1">
    <location>
        <begin position="1273"/>
        <end position="1339"/>
    </location>
</feature>
<evidence type="ECO:0000256" key="1">
    <source>
        <dbReference type="SAM" id="MobiDB-lite"/>
    </source>
</evidence>
<feature type="region of interest" description="Disordered" evidence="1">
    <location>
        <begin position="1206"/>
        <end position="1228"/>
    </location>
</feature>